<evidence type="ECO:0000256" key="7">
    <source>
        <dbReference type="SAM" id="MobiDB-lite"/>
    </source>
</evidence>
<feature type="transmembrane region" description="Helical" evidence="8">
    <location>
        <begin position="733"/>
        <end position="756"/>
    </location>
</feature>
<evidence type="ECO:0000259" key="9">
    <source>
        <dbReference type="Pfam" id="PF02687"/>
    </source>
</evidence>
<evidence type="ECO:0000256" key="6">
    <source>
        <dbReference type="ARBA" id="ARBA00038076"/>
    </source>
</evidence>
<keyword evidence="2" id="KW-1003">Cell membrane</keyword>
<organism evidence="10 11">
    <name type="scientific">Catenulispora yoronensis</name>
    <dbReference type="NCBI Taxonomy" id="450799"/>
    <lineage>
        <taxon>Bacteria</taxon>
        <taxon>Bacillati</taxon>
        <taxon>Actinomycetota</taxon>
        <taxon>Actinomycetes</taxon>
        <taxon>Catenulisporales</taxon>
        <taxon>Catenulisporaceae</taxon>
        <taxon>Catenulispora</taxon>
    </lineage>
</organism>
<evidence type="ECO:0000313" key="10">
    <source>
        <dbReference type="EMBL" id="GAA2037961.1"/>
    </source>
</evidence>
<keyword evidence="5 8" id="KW-0472">Membrane</keyword>
<proteinExistence type="inferred from homology"/>
<dbReference type="Pfam" id="PF02687">
    <property type="entry name" value="FtsX"/>
    <property type="match status" value="2"/>
</dbReference>
<sequence>MWRVTLQQIRHSRGRTLALASGITVAAAAFSLLMSAVTTGRAVIRGDVDNGLHATYDLLVRAPGSVSQTERTGAMVNDNYLAGVFGGITRAQYERIRGLEGVDVAAPIAMVGYVLRTVDLPVDITSVVADAASKSRAGIPGPAPDDQVYRVSGAHVSDRGLSVFPRSGQTFVFVSSHSLASLFASGRISWKALPGVNILGAAPAAPPLPPGSDTGGTVCVGGVDGNGAAQHDKQWQQCLPDPVGGGHLVTQLEWSFPALVAAVDPVAEDRLDGLAGAVTSGRWLTEADRTTVSTAAGGQTRHIVPLVAGSTPFVDDALDVRVDRLDAAKLLAPLPPTPALPPTPPPTLPPPLPPTPTTGAVAAPTIQDLLTSATADAPGTDIGHLSYSSQDAYNQLLAKASAPVAPNSVAGFVDAYWTTEPTTLGQLGPQHVSPRPTTNPDSVWSSLIQGGGTVTEPTGAADVNFRTLREHVADNHGRTPVTMLSVVGTFDPAKLPGYAGDRSVPLQVFNPPVAHGADNAARAALGNRPLLPEGDPAGYLQQTPTLFTTLSALDAFGPPAFPDVDQSAPISAIRIKVAGLHGDARAQLNTIAQVALRIRNATGLDVDITAGTSAVALAVDLPAGSFGRPALSLTEDWMQEGASLRVLDAVDHKSLTLFILVVVVTALFLLNGVQAALRPRRAQIGVLRALGWSRPAVFRLLLGEVAVVGAAAGAAGTASAAALIAVLGLRMPVGHALLVLPVAVVMAVLAGLVPVWRAANTAPRRAIVGGARAPRRARPVRGLIGVARAGLRGVPGRTAVAVIALAIGIAALTATLGVDKSFRSGGGGTALSAAAGEDVRGVDYLSVALTVLLGAVCVADAVFLGLRERADEFAALRAAGWHRKHVARVALFEGLVIAILGGVLGATAGSLFGGSLPAGAVAGAGGVLLVTCAVGVALRSLARMSLTAALAEEE</sequence>
<feature type="region of interest" description="Disordered" evidence="7">
    <location>
        <begin position="333"/>
        <end position="353"/>
    </location>
</feature>
<feature type="transmembrane region" description="Helical" evidence="8">
    <location>
        <begin position="798"/>
        <end position="818"/>
    </location>
</feature>
<feature type="transmembrane region" description="Helical" evidence="8">
    <location>
        <begin position="655"/>
        <end position="677"/>
    </location>
</feature>
<feature type="transmembrane region" description="Helical" evidence="8">
    <location>
        <begin position="698"/>
        <end position="727"/>
    </location>
</feature>
<evidence type="ECO:0000256" key="5">
    <source>
        <dbReference type="ARBA" id="ARBA00023136"/>
    </source>
</evidence>
<reference evidence="11" key="1">
    <citation type="journal article" date="2019" name="Int. J. Syst. Evol. Microbiol.">
        <title>The Global Catalogue of Microorganisms (GCM) 10K type strain sequencing project: providing services to taxonomists for standard genome sequencing and annotation.</title>
        <authorList>
            <consortium name="The Broad Institute Genomics Platform"/>
            <consortium name="The Broad Institute Genome Sequencing Center for Infectious Disease"/>
            <person name="Wu L."/>
            <person name="Ma J."/>
        </authorList>
    </citation>
    <scope>NUCLEOTIDE SEQUENCE [LARGE SCALE GENOMIC DNA]</scope>
    <source>
        <strain evidence="11">JCM 16014</strain>
    </source>
</reference>
<dbReference type="InterPro" id="IPR003838">
    <property type="entry name" value="ABC3_permease_C"/>
</dbReference>
<keyword evidence="4 8" id="KW-1133">Transmembrane helix</keyword>
<feature type="domain" description="ABC3 transporter permease C-terminal" evidence="9">
    <location>
        <begin position="657"/>
        <end position="763"/>
    </location>
</feature>
<feature type="domain" description="ABC3 transporter permease C-terminal" evidence="9">
    <location>
        <begin position="847"/>
        <end position="916"/>
    </location>
</feature>
<comment type="subcellular location">
    <subcellularLocation>
        <location evidence="1">Cell membrane</location>
        <topology evidence="1">Multi-pass membrane protein</topology>
    </subcellularLocation>
</comment>
<feature type="transmembrane region" description="Helical" evidence="8">
    <location>
        <begin position="886"/>
        <end position="912"/>
    </location>
</feature>
<dbReference type="EMBL" id="BAAAQN010000025">
    <property type="protein sequence ID" value="GAA2037961.1"/>
    <property type="molecule type" value="Genomic_DNA"/>
</dbReference>
<dbReference type="InterPro" id="IPR050250">
    <property type="entry name" value="Macrolide_Exporter_MacB"/>
</dbReference>
<evidence type="ECO:0000313" key="11">
    <source>
        <dbReference type="Proteomes" id="UP001500751"/>
    </source>
</evidence>
<evidence type="ECO:0000256" key="4">
    <source>
        <dbReference type="ARBA" id="ARBA00022989"/>
    </source>
</evidence>
<comment type="caution">
    <text evidence="10">The sequence shown here is derived from an EMBL/GenBank/DDBJ whole genome shotgun (WGS) entry which is preliminary data.</text>
</comment>
<name>A0ABP5G2B7_9ACTN</name>
<evidence type="ECO:0000256" key="3">
    <source>
        <dbReference type="ARBA" id="ARBA00022692"/>
    </source>
</evidence>
<evidence type="ECO:0000256" key="2">
    <source>
        <dbReference type="ARBA" id="ARBA00022475"/>
    </source>
</evidence>
<evidence type="ECO:0000256" key="8">
    <source>
        <dbReference type="SAM" id="Phobius"/>
    </source>
</evidence>
<keyword evidence="3 8" id="KW-0812">Transmembrane</keyword>
<feature type="transmembrane region" description="Helical" evidence="8">
    <location>
        <begin position="844"/>
        <end position="866"/>
    </location>
</feature>
<feature type="transmembrane region" description="Helical" evidence="8">
    <location>
        <begin position="918"/>
        <end position="938"/>
    </location>
</feature>
<dbReference type="Proteomes" id="UP001500751">
    <property type="component" value="Unassembled WGS sequence"/>
</dbReference>
<protein>
    <recommendedName>
        <fullName evidence="9">ABC3 transporter permease C-terminal domain-containing protein</fullName>
    </recommendedName>
</protein>
<gene>
    <name evidence="10" type="ORF">GCM10009839_44250</name>
</gene>
<keyword evidence="11" id="KW-1185">Reference proteome</keyword>
<evidence type="ECO:0000256" key="1">
    <source>
        <dbReference type="ARBA" id="ARBA00004651"/>
    </source>
</evidence>
<dbReference type="PANTHER" id="PTHR30572:SF4">
    <property type="entry name" value="ABC TRANSPORTER PERMEASE YTRF"/>
    <property type="match status" value="1"/>
</dbReference>
<dbReference type="PANTHER" id="PTHR30572">
    <property type="entry name" value="MEMBRANE COMPONENT OF TRANSPORTER-RELATED"/>
    <property type="match status" value="1"/>
</dbReference>
<comment type="similarity">
    <text evidence="6">Belongs to the ABC-4 integral membrane protein family.</text>
</comment>
<accession>A0ABP5G2B7</accession>
<dbReference type="RefSeq" id="WP_344667531.1">
    <property type="nucleotide sequence ID" value="NZ_BAAAQN010000025.1"/>
</dbReference>